<keyword evidence="2" id="KW-1185">Reference proteome</keyword>
<dbReference type="OrthoDB" id="6162903at2759"/>
<proteinExistence type="predicted"/>
<evidence type="ECO:0000313" key="1">
    <source>
        <dbReference type="EMBL" id="CAB4030734.1"/>
    </source>
</evidence>
<dbReference type="EMBL" id="CACRXK020017098">
    <property type="protein sequence ID" value="CAB4030734.1"/>
    <property type="molecule type" value="Genomic_DNA"/>
</dbReference>
<organism evidence="1 2">
    <name type="scientific">Paramuricea clavata</name>
    <name type="common">Red gorgonian</name>
    <name type="synonym">Violescent sea-whip</name>
    <dbReference type="NCBI Taxonomy" id="317549"/>
    <lineage>
        <taxon>Eukaryota</taxon>
        <taxon>Metazoa</taxon>
        <taxon>Cnidaria</taxon>
        <taxon>Anthozoa</taxon>
        <taxon>Octocorallia</taxon>
        <taxon>Malacalcyonacea</taxon>
        <taxon>Plexauridae</taxon>
        <taxon>Paramuricea</taxon>
    </lineage>
</organism>
<dbReference type="PANTHER" id="PTHR34494">
    <property type="entry name" value="PROTEIN CBG25024"/>
    <property type="match status" value="1"/>
</dbReference>
<sequence length="454" mass="47708">MGAVQSIPLVGEAVTVIDSGVKLVAAGACAITGEILDDEDAKKAAKTFVEDAGKTWVEYSERNVIAAPIRATVHAVDNKPEEALRVLGKMGHSVEQVVDNTPVVGHAKGVVHYIGGDTEHGDNCMKGASRSVAVLGAGALTGGVGGGAVLGGFAAVTGGVAYDTTVSVIESNVKDKDCPYGVIQSIDQVIESDKKRDGHGVISGLIDIGYATVGDFAAGAAAAKTAKSVKESIKAKKQRNALGKKVGKEGVKDVVDTAKELKSKTKDVKGDNHVCTKTKNLETGETKYGYNRRCRVEMRKNEFAKKGKASGYRSKTNAAKGHLDEFSREAGVLENAANETNMEINSVSNRAPRACAEHHSFNKLGTHGGESNIRTSSVMKTKGQFVTVERCGNCKQYGNLMGNVITDDVAGMPVPTTEFSKSSVALAGVAVIFCTKCGAKKCENEECHTENKKD</sequence>
<dbReference type="AlphaFoldDB" id="A0A7D9JK01"/>
<dbReference type="Proteomes" id="UP001152795">
    <property type="component" value="Unassembled WGS sequence"/>
</dbReference>
<accession>A0A7D9JK01</accession>
<dbReference type="PANTHER" id="PTHR34494:SF1">
    <property type="entry name" value="PROTEIN CBG25024"/>
    <property type="match status" value="1"/>
</dbReference>
<comment type="caution">
    <text evidence="1">The sequence shown here is derived from an EMBL/GenBank/DDBJ whole genome shotgun (WGS) entry which is preliminary data.</text>
</comment>
<name>A0A7D9JK01_PARCT</name>
<evidence type="ECO:0000313" key="2">
    <source>
        <dbReference type="Proteomes" id="UP001152795"/>
    </source>
</evidence>
<protein>
    <submittedName>
        <fullName evidence="1">Uncharacterized protein</fullName>
    </submittedName>
</protein>
<reference evidence="1" key="1">
    <citation type="submission" date="2020-04" db="EMBL/GenBank/DDBJ databases">
        <authorList>
            <person name="Alioto T."/>
            <person name="Alioto T."/>
            <person name="Gomez Garrido J."/>
        </authorList>
    </citation>
    <scope>NUCLEOTIDE SEQUENCE</scope>
    <source>
        <strain evidence="1">A484AB</strain>
    </source>
</reference>
<gene>
    <name evidence="1" type="ORF">PACLA_8A046733</name>
</gene>